<reference evidence="2 3" key="1">
    <citation type="submission" date="2019-12" db="EMBL/GenBank/DDBJ databases">
        <title>Genomic-based taxomic classification of the family Erythrobacteraceae.</title>
        <authorList>
            <person name="Xu L."/>
        </authorList>
    </citation>
    <scope>NUCLEOTIDE SEQUENCE [LARGE SCALE GENOMIC DNA]</scope>
    <source>
        <strain evidence="2 3">RC4-10-4</strain>
    </source>
</reference>
<name>A0A844ZZD7_9SPHN</name>
<protein>
    <submittedName>
        <fullName evidence="2">Uncharacterized protein</fullName>
    </submittedName>
</protein>
<dbReference type="RefSeq" id="WP_131451491.1">
    <property type="nucleotide sequence ID" value="NZ_BMJK01000001.1"/>
</dbReference>
<accession>A0A844ZZD7</accession>
<proteinExistence type="predicted"/>
<comment type="caution">
    <text evidence="2">The sequence shown here is derived from an EMBL/GenBank/DDBJ whole genome shotgun (WGS) entry which is preliminary data.</text>
</comment>
<gene>
    <name evidence="2" type="ORF">GRI62_00560</name>
</gene>
<dbReference type="AlphaFoldDB" id="A0A844ZZD7"/>
<evidence type="ECO:0000313" key="2">
    <source>
        <dbReference type="EMBL" id="MXO92097.1"/>
    </source>
</evidence>
<keyword evidence="3" id="KW-1185">Reference proteome</keyword>
<feature type="region of interest" description="Disordered" evidence="1">
    <location>
        <begin position="181"/>
        <end position="211"/>
    </location>
</feature>
<dbReference type="OrthoDB" id="7201546at2"/>
<organism evidence="2 3">
    <name type="scientific">Aurantiacibacter arachoides</name>
    <dbReference type="NCBI Taxonomy" id="1850444"/>
    <lineage>
        <taxon>Bacteria</taxon>
        <taxon>Pseudomonadati</taxon>
        <taxon>Pseudomonadota</taxon>
        <taxon>Alphaproteobacteria</taxon>
        <taxon>Sphingomonadales</taxon>
        <taxon>Erythrobacteraceae</taxon>
        <taxon>Aurantiacibacter</taxon>
    </lineage>
</organism>
<evidence type="ECO:0000256" key="1">
    <source>
        <dbReference type="SAM" id="MobiDB-lite"/>
    </source>
</evidence>
<dbReference type="EMBL" id="WTYH01000001">
    <property type="protein sequence ID" value="MXO92097.1"/>
    <property type="molecule type" value="Genomic_DNA"/>
</dbReference>
<sequence length="246" mass="26154">MAVAACASAQQQQVRQQARAATAFLEREGSVGDPGRVAAADFAFARMAREDGNWTAFRAYAAPGALLDDDADPAGWSTVLGQLQGRADPAEAVAWGPTRVWSSCDGRVAVSEGRSRRPTGVVGTYITVWELQPDNQYRFIYDTGTPDDPQPAPEPVEELPDGAILVPGMTALQGSVADCPRQGEAIPTPSPEPTATGTRSGGGASPDGTLRWQRIVNPDGSRRVAVWWLRDGTWQLATELLVPVQG</sequence>
<evidence type="ECO:0000313" key="3">
    <source>
        <dbReference type="Proteomes" id="UP000460626"/>
    </source>
</evidence>
<dbReference type="Proteomes" id="UP000460626">
    <property type="component" value="Unassembled WGS sequence"/>
</dbReference>